<protein>
    <submittedName>
        <fullName evidence="2">Amidohydrolase</fullName>
    </submittedName>
</protein>
<dbReference type="RefSeq" id="WP_036185522.1">
    <property type="nucleotide sequence ID" value="NZ_AVDA01000009.1"/>
</dbReference>
<reference evidence="2 3" key="1">
    <citation type="submission" date="2014-02" db="EMBL/GenBank/DDBJ databases">
        <title>Draft genome sequence of Lysinibacillus manganicus DSM 26584T.</title>
        <authorList>
            <person name="Zhang F."/>
            <person name="Wang G."/>
            <person name="Zhang L."/>
        </authorList>
    </citation>
    <scope>NUCLEOTIDE SEQUENCE [LARGE SCALE GENOMIC DNA]</scope>
    <source>
        <strain evidence="2 3">DSM 26584</strain>
    </source>
</reference>
<dbReference type="Gene3D" id="2.30.40.10">
    <property type="entry name" value="Urease, subunit C, domain 1"/>
    <property type="match status" value="1"/>
</dbReference>
<organism evidence="2 3">
    <name type="scientific">Ureibacillus manganicus DSM 26584</name>
    <dbReference type="NCBI Taxonomy" id="1384049"/>
    <lineage>
        <taxon>Bacteria</taxon>
        <taxon>Bacillati</taxon>
        <taxon>Bacillota</taxon>
        <taxon>Bacilli</taxon>
        <taxon>Bacillales</taxon>
        <taxon>Caryophanaceae</taxon>
        <taxon>Ureibacillus</taxon>
    </lineage>
</organism>
<name>A0A0A3I7Y1_9BACL</name>
<dbReference type="Pfam" id="PF07969">
    <property type="entry name" value="Amidohydro_3"/>
    <property type="match status" value="1"/>
</dbReference>
<dbReference type="InterPro" id="IPR013108">
    <property type="entry name" value="Amidohydro_3"/>
</dbReference>
<dbReference type="InterPro" id="IPR033932">
    <property type="entry name" value="YtcJ-like"/>
</dbReference>
<dbReference type="InterPro" id="IPR011059">
    <property type="entry name" value="Metal-dep_hydrolase_composite"/>
</dbReference>
<dbReference type="GO" id="GO:0016810">
    <property type="term" value="F:hydrolase activity, acting on carbon-nitrogen (but not peptide) bonds"/>
    <property type="evidence" value="ECO:0007669"/>
    <property type="project" value="InterPro"/>
</dbReference>
<keyword evidence="3" id="KW-1185">Reference proteome</keyword>
<dbReference type="CDD" id="cd01300">
    <property type="entry name" value="YtcJ_like"/>
    <property type="match status" value="1"/>
</dbReference>
<dbReference type="InterPro" id="IPR032466">
    <property type="entry name" value="Metal_Hydrolase"/>
</dbReference>
<dbReference type="Gene3D" id="3.20.20.140">
    <property type="entry name" value="Metal-dependent hydrolases"/>
    <property type="match status" value="1"/>
</dbReference>
<keyword evidence="2" id="KW-0378">Hydrolase</keyword>
<comment type="caution">
    <text evidence="2">The sequence shown here is derived from an EMBL/GenBank/DDBJ whole genome shotgun (WGS) entry which is preliminary data.</text>
</comment>
<accession>A0A0A3I7Y1</accession>
<dbReference type="SUPFAM" id="SSF51338">
    <property type="entry name" value="Composite domain of metallo-dependent hydrolases"/>
    <property type="match status" value="1"/>
</dbReference>
<dbReference type="STRING" id="1384049.CD29_09170"/>
<feature type="domain" description="Amidohydrolase 3" evidence="1">
    <location>
        <begin position="47"/>
        <end position="523"/>
    </location>
</feature>
<dbReference type="PANTHER" id="PTHR22642:SF2">
    <property type="entry name" value="PROTEIN LONG AFTER FAR-RED 3"/>
    <property type="match status" value="1"/>
</dbReference>
<evidence type="ECO:0000259" key="1">
    <source>
        <dbReference type="Pfam" id="PF07969"/>
    </source>
</evidence>
<dbReference type="eggNOG" id="COG1574">
    <property type="taxonomic scope" value="Bacteria"/>
</dbReference>
<dbReference type="Gene3D" id="3.10.310.70">
    <property type="match status" value="1"/>
</dbReference>
<dbReference type="EMBL" id="JPVN01000009">
    <property type="protein sequence ID" value="KGR78838.1"/>
    <property type="molecule type" value="Genomic_DNA"/>
</dbReference>
<evidence type="ECO:0000313" key="2">
    <source>
        <dbReference type="EMBL" id="KGR78838.1"/>
    </source>
</evidence>
<dbReference type="SUPFAM" id="SSF51556">
    <property type="entry name" value="Metallo-dependent hydrolases"/>
    <property type="match status" value="1"/>
</dbReference>
<dbReference type="PANTHER" id="PTHR22642">
    <property type="entry name" value="IMIDAZOLONEPROPIONASE"/>
    <property type="match status" value="1"/>
</dbReference>
<dbReference type="OrthoDB" id="9767366at2"/>
<evidence type="ECO:0000313" key="3">
    <source>
        <dbReference type="Proteomes" id="UP000030416"/>
    </source>
</evidence>
<gene>
    <name evidence="2" type="ORF">CD29_09170</name>
</gene>
<proteinExistence type="predicted"/>
<dbReference type="Proteomes" id="UP000030416">
    <property type="component" value="Unassembled WGS sequence"/>
</dbReference>
<dbReference type="AlphaFoldDB" id="A0A0A3I7Y1"/>
<sequence>MSELWYGGKIYTMERENETVESVLVQDGKIIDVGRKIDLEKQADQKINLNGATMYPGFVDSHLHILWHGEKLLRLDLSKATSCEELLEMVTEASKQSSSDQWLFGEGWNENNFPDRRIPTIQELDAIRKQPIVLNRVCLHQALVNTSALEAAGITEQTENPFGGEIGRDQNGKLNGRLFEKAKELLDSSIPKEGEAYIDYLENAMELAIQDMHSKGLTGAHSEDLSYFGHYLNPLTAYQRVIGKKRHFRVHLLRHVKVFEQLIKDNVVYDDAFLEAGAMKIFADGALGGSTAALSTPYTDNPNNTGMFIQTDEQLEDYVRLARKYHSAVAIHTIGDAAAEQMIRAIEKYPVPYGQRDRLIHACVLREDLVERLKKLPIILDIQPAFVSSDFPWVMERLGNDRLEWAYAWRKLIDSGLICAFGTDTPIEDVDPLKTIYAAVERKKVSDTHNGYLPEEKLSRFEAIQLYTLGSAKAICKEHERGLIKPGYDADFSIFDRDLLDGSSEDMLKATTLKTVVAGEIVYSID</sequence>